<dbReference type="EMBL" id="NNAY01000376">
    <property type="protein sequence ID" value="OXU28802.1"/>
    <property type="molecule type" value="Genomic_DNA"/>
</dbReference>
<dbReference type="AlphaFoldDB" id="A0A232FDT0"/>
<gene>
    <name evidence="1" type="ORF">TSAR_009280</name>
</gene>
<keyword evidence="2" id="KW-1185">Reference proteome</keyword>
<organism evidence="1 2">
    <name type="scientific">Trichomalopsis sarcophagae</name>
    <dbReference type="NCBI Taxonomy" id="543379"/>
    <lineage>
        <taxon>Eukaryota</taxon>
        <taxon>Metazoa</taxon>
        <taxon>Ecdysozoa</taxon>
        <taxon>Arthropoda</taxon>
        <taxon>Hexapoda</taxon>
        <taxon>Insecta</taxon>
        <taxon>Pterygota</taxon>
        <taxon>Neoptera</taxon>
        <taxon>Endopterygota</taxon>
        <taxon>Hymenoptera</taxon>
        <taxon>Apocrita</taxon>
        <taxon>Proctotrupomorpha</taxon>
        <taxon>Chalcidoidea</taxon>
        <taxon>Pteromalidae</taxon>
        <taxon>Pteromalinae</taxon>
        <taxon>Trichomalopsis</taxon>
    </lineage>
</organism>
<sequence length="96" mass="11291">MLTNNETSKRYEANSDNLNVIEFLIKRGTKIRAMDRNGYQPNRAKIESTACTSKRRRLTEYLIRMRNVSHKRISHQLAPKVLHSRQAKRETPLIPE</sequence>
<name>A0A232FDT0_9HYME</name>
<evidence type="ECO:0000313" key="1">
    <source>
        <dbReference type="EMBL" id="OXU28802.1"/>
    </source>
</evidence>
<evidence type="ECO:0000313" key="2">
    <source>
        <dbReference type="Proteomes" id="UP000215335"/>
    </source>
</evidence>
<dbReference type="Proteomes" id="UP000215335">
    <property type="component" value="Unassembled WGS sequence"/>
</dbReference>
<comment type="caution">
    <text evidence="1">The sequence shown here is derived from an EMBL/GenBank/DDBJ whole genome shotgun (WGS) entry which is preliminary data.</text>
</comment>
<protein>
    <submittedName>
        <fullName evidence="1">Uncharacterized protein</fullName>
    </submittedName>
</protein>
<proteinExistence type="predicted"/>
<accession>A0A232FDT0</accession>
<reference evidence="1 2" key="1">
    <citation type="journal article" date="2017" name="Curr. Biol.">
        <title>The Evolution of Venom by Co-option of Single-Copy Genes.</title>
        <authorList>
            <person name="Martinson E.O."/>
            <person name="Mrinalini"/>
            <person name="Kelkar Y.D."/>
            <person name="Chang C.H."/>
            <person name="Werren J.H."/>
        </authorList>
    </citation>
    <scope>NUCLEOTIDE SEQUENCE [LARGE SCALE GENOMIC DNA]</scope>
    <source>
        <strain evidence="1 2">Alberta</strain>
        <tissue evidence="1">Whole body</tissue>
    </source>
</reference>